<evidence type="ECO:0000313" key="1">
    <source>
        <dbReference type="EMBL" id="ABP81095.1"/>
    </source>
</evidence>
<dbReference type="EMBL" id="CP000304">
    <property type="protein sequence ID" value="ABP81095.1"/>
    <property type="molecule type" value="Genomic_DNA"/>
</dbReference>
<proteinExistence type="predicted"/>
<name>A4VQ44_STUS1</name>
<dbReference type="KEGG" id="psa:PST_3467"/>
<gene>
    <name evidence="1" type="ordered locus">PST_3467</name>
</gene>
<protein>
    <submittedName>
        <fullName evidence="1">Uncharacterized protein</fullName>
    </submittedName>
</protein>
<dbReference type="Proteomes" id="UP000000233">
    <property type="component" value="Chromosome"/>
</dbReference>
<reference evidence="1 2" key="1">
    <citation type="journal article" date="2008" name="Proc. Natl. Acad. Sci. U.S.A.">
        <title>Nitrogen fixation island and rhizosphere competence traits in the genome of root-associated Pseudomonas stutzeri A1501.</title>
        <authorList>
            <person name="Yan Y."/>
            <person name="Yang J."/>
            <person name="Dou Y."/>
            <person name="Chen M."/>
            <person name="Ping S."/>
            <person name="Peng J."/>
            <person name="Lu W."/>
            <person name="Zhang W."/>
            <person name="Yao Z."/>
            <person name="Li H."/>
            <person name="Liu W."/>
            <person name="He S."/>
            <person name="Geng L."/>
            <person name="Zhang X."/>
            <person name="Yang F."/>
            <person name="Yu H."/>
            <person name="Zhan Y."/>
            <person name="Li D."/>
            <person name="Lin Z."/>
            <person name="Wang Y."/>
            <person name="Elmerich C."/>
            <person name="Lin M."/>
            <person name="Jin Q."/>
        </authorList>
    </citation>
    <scope>NUCLEOTIDE SEQUENCE [LARGE SCALE GENOMIC DNA]</scope>
    <source>
        <strain evidence="1 2">A1501</strain>
    </source>
</reference>
<dbReference type="HOGENOM" id="CLU_3139806_0_0_6"/>
<organism evidence="1 2">
    <name type="scientific">Stutzerimonas stutzeri (strain A1501)</name>
    <name type="common">Pseudomonas stutzeri</name>
    <dbReference type="NCBI Taxonomy" id="379731"/>
    <lineage>
        <taxon>Bacteria</taxon>
        <taxon>Pseudomonadati</taxon>
        <taxon>Pseudomonadota</taxon>
        <taxon>Gammaproteobacteria</taxon>
        <taxon>Pseudomonadales</taxon>
        <taxon>Pseudomonadaceae</taxon>
        <taxon>Stutzerimonas</taxon>
    </lineage>
</organism>
<dbReference type="AlphaFoldDB" id="A4VQ44"/>
<evidence type="ECO:0000313" key="2">
    <source>
        <dbReference type="Proteomes" id="UP000000233"/>
    </source>
</evidence>
<accession>A4VQ44</accession>
<keyword evidence="2" id="KW-1185">Reference proteome</keyword>
<sequence length="49" mass="5638">MPELMHQKSKKIILIGLTLGAVNDYLRSRHISTDDARLIQPARSLLFEF</sequence>